<reference evidence="1 2" key="1">
    <citation type="submission" date="2014-04" db="EMBL/GenBank/DDBJ databases">
        <authorList>
            <consortium name="DOE Joint Genome Institute"/>
            <person name="Kuo A."/>
            <person name="Kohler A."/>
            <person name="Nagy L.G."/>
            <person name="Floudas D."/>
            <person name="Copeland A."/>
            <person name="Barry K.W."/>
            <person name="Cichocki N."/>
            <person name="Veneault-Fourrey C."/>
            <person name="LaButti K."/>
            <person name="Lindquist E.A."/>
            <person name="Lipzen A."/>
            <person name="Lundell T."/>
            <person name="Morin E."/>
            <person name="Murat C."/>
            <person name="Sun H."/>
            <person name="Tunlid A."/>
            <person name="Henrissat B."/>
            <person name="Grigoriev I.V."/>
            <person name="Hibbett D.S."/>
            <person name="Martin F."/>
            <person name="Nordberg H.P."/>
            <person name="Cantor M.N."/>
            <person name="Hua S.X."/>
        </authorList>
    </citation>
    <scope>NUCLEOTIDE SEQUENCE [LARGE SCALE GENOMIC DNA]</scope>
    <source>
        <strain evidence="1 2">LaAM-08-1</strain>
    </source>
</reference>
<organism evidence="1 2">
    <name type="scientific">Laccaria amethystina LaAM-08-1</name>
    <dbReference type="NCBI Taxonomy" id="1095629"/>
    <lineage>
        <taxon>Eukaryota</taxon>
        <taxon>Fungi</taxon>
        <taxon>Dikarya</taxon>
        <taxon>Basidiomycota</taxon>
        <taxon>Agaricomycotina</taxon>
        <taxon>Agaricomycetes</taxon>
        <taxon>Agaricomycetidae</taxon>
        <taxon>Agaricales</taxon>
        <taxon>Agaricineae</taxon>
        <taxon>Hydnangiaceae</taxon>
        <taxon>Laccaria</taxon>
    </lineage>
</organism>
<sequence length="70" mass="7998">PKPRRPPSCHEVNTCLGLFLYTCKHVTGLFRLSLLESPPTLFFSKMELLRGDSAGRLQVPIYLLRRVLTI</sequence>
<gene>
    <name evidence="1" type="ORF">K443DRAFT_71333</name>
</gene>
<dbReference type="EMBL" id="KN839060">
    <property type="protein sequence ID" value="KIJ91074.1"/>
    <property type="molecule type" value="Genomic_DNA"/>
</dbReference>
<dbReference type="HOGENOM" id="CLU_2694518_0_0_1"/>
<name>A0A0C9WHE9_9AGAR</name>
<feature type="non-terminal residue" evidence="1">
    <location>
        <position position="70"/>
    </location>
</feature>
<dbReference type="AlphaFoldDB" id="A0A0C9WHE9"/>
<dbReference type="Proteomes" id="UP000054477">
    <property type="component" value="Unassembled WGS sequence"/>
</dbReference>
<feature type="non-terminal residue" evidence="1">
    <location>
        <position position="1"/>
    </location>
</feature>
<dbReference type="OrthoDB" id="3107642at2759"/>
<proteinExistence type="predicted"/>
<evidence type="ECO:0000313" key="2">
    <source>
        <dbReference type="Proteomes" id="UP000054477"/>
    </source>
</evidence>
<evidence type="ECO:0000313" key="1">
    <source>
        <dbReference type="EMBL" id="KIJ91074.1"/>
    </source>
</evidence>
<keyword evidence="2" id="KW-1185">Reference proteome</keyword>
<reference evidence="2" key="2">
    <citation type="submission" date="2015-01" db="EMBL/GenBank/DDBJ databases">
        <title>Evolutionary Origins and Diversification of the Mycorrhizal Mutualists.</title>
        <authorList>
            <consortium name="DOE Joint Genome Institute"/>
            <consortium name="Mycorrhizal Genomics Consortium"/>
            <person name="Kohler A."/>
            <person name="Kuo A."/>
            <person name="Nagy L.G."/>
            <person name="Floudas D."/>
            <person name="Copeland A."/>
            <person name="Barry K.W."/>
            <person name="Cichocki N."/>
            <person name="Veneault-Fourrey C."/>
            <person name="LaButti K."/>
            <person name="Lindquist E.A."/>
            <person name="Lipzen A."/>
            <person name="Lundell T."/>
            <person name="Morin E."/>
            <person name="Murat C."/>
            <person name="Riley R."/>
            <person name="Ohm R."/>
            <person name="Sun H."/>
            <person name="Tunlid A."/>
            <person name="Henrissat B."/>
            <person name="Grigoriev I.V."/>
            <person name="Hibbett D.S."/>
            <person name="Martin F."/>
        </authorList>
    </citation>
    <scope>NUCLEOTIDE SEQUENCE [LARGE SCALE GENOMIC DNA]</scope>
    <source>
        <strain evidence="2">LaAM-08-1</strain>
    </source>
</reference>
<accession>A0A0C9WHE9</accession>
<protein>
    <submittedName>
        <fullName evidence="1">Uncharacterized protein</fullName>
    </submittedName>
</protein>